<dbReference type="EMBL" id="JAFFZN010000014">
    <property type="protein sequence ID" value="MBO8187041.1"/>
    <property type="molecule type" value="Genomic_DNA"/>
</dbReference>
<protein>
    <submittedName>
        <fullName evidence="2">Uncharacterized protein</fullName>
    </submittedName>
</protein>
<accession>A0ABS3WW18</accession>
<reference evidence="2 3" key="1">
    <citation type="submission" date="2021-02" db="EMBL/GenBank/DDBJ databases">
        <title>Streptomyces spirodelae sp. nov., isolated from duckweed.</title>
        <authorList>
            <person name="Saimee Y."/>
            <person name="Duangmal K."/>
        </authorList>
    </citation>
    <scope>NUCLEOTIDE SEQUENCE [LARGE SCALE GENOMIC DNA]</scope>
    <source>
        <strain evidence="2 3">DW4-2</strain>
    </source>
</reference>
<sequence>MGSEPHADRGACAAERAARTADTLGRGETPVAVRGCLPAAAVAVDAEVHRFFAPHDPALTALNVQVSDGCAEVPHPLG</sequence>
<feature type="region of interest" description="Disordered" evidence="1">
    <location>
        <begin position="1"/>
        <end position="25"/>
    </location>
</feature>
<organism evidence="2 3">
    <name type="scientific">Streptomyces spirodelae</name>
    <dbReference type="NCBI Taxonomy" id="2812904"/>
    <lineage>
        <taxon>Bacteria</taxon>
        <taxon>Bacillati</taxon>
        <taxon>Actinomycetota</taxon>
        <taxon>Actinomycetes</taxon>
        <taxon>Kitasatosporales</taxon>
        <taxon>Streptomycetaceae</taxon>
        <taxon>Streptomyces</taxon>
    </lineage>
</organism>
<name>A0ABS3WW18_9ACTN</name>
<dbReference type="RefSeq" id="WP_209265846.1">
    <property type="nucleotide sequence ID" value="NZ_JAFFZN010000014.1"/>
</dbReference>
<gene>
    <name evidence="2" type="ORF">JW592_16445</name>
</gene>
<evidence type="ECO:0000313" key="2">
    <source>
        <dbReference type="EMBL" id="MBO8187041.1"/>
    </source>
</evidence>
<dbReference type="Proteomes" id="UP001518976">
    <property type="component" value="Unassembled WGS sequence"/>
</dbReference>
<proteinExistence type="predicted"/>
<comment type="caution">
    <text evidence="2">The sequence shown here is derived from an EMBL/GenBank/DDBJ whole genome shotgun (WGS) entry which is preliminary data.</text>
</comment>
<evidence type="ECO:0000256" key="1">
    <source>
        <dbReference type="SAM" id="MobiDB-lite"/>
    </source>
</evidence>
<evidence type="ECO:0000313" key="3">
    <source>
        <dbReference type="Proteomes" id="UP001518976"/>
    </source>
</evidence>
<keyword evidence="3" id="KW-1185">Reference proteome</keyword>